<dbReference type="AlphaFoldDB" id="A0A158AGR7"/>
<dbReference type="Gene3D" id="6.10.250.2040">
    <property type="match status" value="1"/>
</dbReference>
<dbReference type="Proteomes" id="UP000054596">
    <property type="component" value="Unassembled WGS sequence"/>
</dbReference>
<evidence type="ECO:0000259" key="1">
    <source>
        <dbReference type="Pfam" id="PF05662"/>
    </source>
</evidence>
<gene>
    <name evidence="2" type="ORF">AWB82_02332</name>
</gene>
<sequence length="134" mass="13839">MNAERTITNVGAGQVTSNSTDAINGSQLFATNSAVNNNSNSINSINVLAQNSVQYDNSTHNSITLGGTTYNSSTHTGGTKIINVADGSNAGDAVNYSQLTNVSNSVNNIYTTGTKYFHANSTGADSQATRPQSA</sequence>
<dbReference type="InterPro" id="IPR008635">
    <property type="entry name" value="Coiled_stalk_dom"/>
</dbReference>
<dbReference type="Gene3D" id="2.150.10.10">
    <property type="entry name" value="Serralysin-like metalloprotease, C-terminal"/>
    <property type="match status" value="1"/>
</dbReference>
<keyword evidence="3" id="KW-1185">Reference proteome</keyword>
<dbReference type="InterPro" id="IPR011049">
    <property type="entry name" value="Serralysin-like_metalloprot_C"/>
</dbReference>
<feature type="domain" description="Trimeric autotransporter adhesin YadA-like stalk" evidence="1">
    <location>
        <begin position="7"/>
        <end position="46"/>
    </location>
</feature>
<evidence type="ECO:0000313" key="3">
    <source>
        <dbReference type="Proteomes" id="UP000054596"/>
    </source>
</evidence>
<protein>
    <submittedName>
        <fullName evidence="2">Hemaglutinin/autotransporter like protein</fullName>
    </submittedName>
</protein>
<dbReference type="GO" id="GO:0019867">
    <property type="term" value="C:outer membrane"/>
    <property type="evidence" value="ECO:0007669"/>
    <property type="project" value="InterPro"/>
</dbReference>
<name>A0A158AGR7_9BURK</name>
<dbReference type="EMBL" id="FCOJ02000013">
    <property type="protein sequence ID" value="SAK57061.1"/>
    <property type="molecule type" value="Genomic_DNA"/>
</dbReference>
<comment type="caution">
    <text evidence="2">The sequence shown here is derived from an EMBL/GenBank/DDBJ whole genome shotgun (WGS) entry which is preliminary data.</text>
</comment>
<proteinExistence type="predicted"/>
<evidence type="ECO:0000313" key="2">
    <source>
        <dbReference type="EMBL" id="SAK57061.1"/>
    </source>
</evidence>
<dbReference type="Pfam" id="PF05662">
    <property type="entry name" value="YadA_stalk"/>
    <property type="match status" value="2"/>
</dbReference>
<dbReference type="STRING" id="1777143.AWB82_02332"/>
<dbReference type="SUPFAM" id="SSF101967">
    <property type="entry name" value="Adhesin YadA, collagen-binding domain"/>
    <property type="match status" value="2"/>
</dbReference>
<feature type="domain" description="Trimeric autotransporter adhesin YadA-like stalk" evidence="1">
    <location>
        <begin position="80"/>
        <end position="115"/>
    </location>
</feature>
<dbReference type="RefSeq" id="WP_159462579.1">
    <property type="nucleotide sequence ID" value="NZ_FCOJ02000013.1"/>
</dbReference>
<dbReference type="OrthoDB" id="1632057at2"/>
<accession>A0A158AGR7</accession>
<reference evidence="2" key="1">
    <citation type="submission" date="2016-01" db="EMBL/GenBank/DDBJ databases">
        <authorList>
            <person name="Peeters C."/>
        </authorList>
    </citation>
    <scope>NUCLEOTIDE SEQUENCE [LARGE SCALE GENOMIC DNA]</scope>
    <source>
        <strain evidence="2">LMG 29325</strain>
    </source>
</reference>
<organism evidence="2 3">
    <name type="scientific">Caballeronia glebae</name>
    <dbReference type="NCBI Taxonomy" id="1777143"/>
    <lineage>
        <taxon>Bacteria</taxon>
        <taxon>Pseudomonadati</taxon>
        <taxon>Pseudomonadota</taxon>
        <taxon>Betaproteobacteria</taxon>
        <taxon>Burkholderiales</taxon>
        <taxon>Burkholderiaceae</taxon>
        <taxon>Caballeronia</taxon>
    </lineage>
</organism>